<accession>A0A6J0JTC4</accession>
<evidence type="ECO:0000256" key="1">
    <source>
        <dbReference type="SAM" id="SignalP"/>
    </source>
</evidence>
<protein>
    <submittedName>
        <fullName evidence="3">Uncharacterized protein LOC108810388</fullName>
    </submittedName>
</protein>
<gene>
    <name evidence="3" type="primary">LOC108810388</name>
</gene>
<keyword evidence="2" id="KW-1185">Reference proteome</keyword>
<dbReference type="GeneID" id="108810388"/>
<evidence type="ECO:0000313" key="2">
    <source>
        <dbReference type="Proteomes" id="UP000504610"/>
    </source>
</evidence>
<proteinExistence type="predicted"/>
<feature type="chain" id="PRO_5026949336" evidence="1">
    <location>
        <begin position="21"/>
        <end position="175"/>
    </location>
</feature>
<organism evidence="2 3">
    <name type="scientific">Raphanus sativus</name>
    <name type="common">Radish</name>
    <name type="synonym">Raphanus raphanistrum var. sativus</name>
    <dbReference type="NCBI Taxonomy" id="3726"/>
    <lineage>
        <taxon>Eukaryota</taxon>
        <taxon>Viridiplantae</taxon>
        <taxon>Streptophyta</taxon>
        <taxon>Embryophyta</taxon>
        <taxon>Tracheophyta</taxon>
        <taxon>Spermatophyta</taxon>
        <taxon>Magnoliopsida</taxon>
        <taxon>eudicotyledons</taxon>
        <taxon>Gunneridae</taxon>
        <taxon>Pentapetalae</taxon>
        <taxon>rosids</taxon>
        <taxon>malvids</taxon>
        <taxon>Brassicales</taxon>
        <taxon>Brassicaceae</taxon>
        <taxon>Brassiceae</taxon>
        <taxon>Raphanus</taxon>
    </lineage>
</organism>
<dbReference type="KEGG" id="rsz:108810388"/>
<name>A0A6J0JTC4_RAPSA</name>
<dbReference type="Proteomes" id="UP000504610">
    <property type="component" value="Chromosome 6"/>
</dbReference>
<reference evidence="2" key="1">
    <citation type="journal article" date="2019" name="Database">
        <title>The radish genome database (RadishGD): an integrated information resource for radish genomics.</title>
        <authorList>
            <person name="Yu H.J."/>
            <person name="Baek S."/>
            <person name="Lee Y.J."/>
            <person name="Cho A."/>
            <person name="Mun J.H."/>
        </authorList>
    </citation>
    <scope>NUCLEOTIDE SEQUENCE [LARGE SCALE GENOMIC DNA]</scope>
    <source>
        <strain evidence="2">cv. WK10039</strain>
    </source>
</reference>
<dbReference type="AlphaFoldDB" id="A0A6J0JTC4"/>
<dbReference type="RefSeq" id="XP_018438004.1">
    <property type="nucleotide sequence ID" value="XM_018582502.2"/>
</dbReference>
<dbReference type="PANTHER" id="PTHR33526:SF4">
    <property type="entry name" value="OS07G0123800 PROTEIN"/>
    <property type="match status" value="1"/>
</dbReference>
<reference evidence="3" key="2">
    <citation type="submission" date="2025-08" db="UniProtKB">
        <authorList>
            <consortium name="RefSeq"/>
        </authorList>
    </citation>
    <scope>IDENTIFICATION</scope>
    <source>
        <tissue evidence="3">Leaf</tissue>
    </source>
</reference>
<evidence type="ECO:0000313" key="3">
    <source>
        <dbReference type="RefSeq" id="XP_018438004.1"/>
    </source>
</evidence>
<keyword evidence="1" id="KW-0732">Signal</keyword>
<feature type="signal peptide" evidence="1">
    <location>
        <begin position="1"/>
        <end position="20"/>
    </location>
</feature>
<sequence>MSLIKFISVVFFISLEIMKAKKMKKESNLAKLVKSPVRFLIMARDAYIRSMTSCSAGYIRGGGGGSGGFGLPAGNFQICEEPSTTLPRSFTLNSSTTTAATRERYRFVSDYSPVGGGEIRAVRGRPLDLRRNYSCMVMGRIDEEKACDKFEEEDLLFDKFKKRKIDRAFNVDVLF</sequence>
<dbReference type="PANTHER" id="PTHR33526">
    <property type="entry name" value="OS07G0123800 PROTEIN"/>
    <property type="match status" value="1"/>
</dbReference>
<dbReference type="OrthoDB" id="694638at2759"/>